<accession>A0ABW5NAN3</accession>
<dbReference type="EMBL" id="JBHULX010000039">
    <property type="protein sequence ID" value="MFD2592607.1"/>
    <property type="molecule type" value="Genomic_DNA"/>
</dbReference>
<gene>
    <name evidence="2" type="ORF">ACFSTE_17355</name>
</gene>
<comment type="caution">
    <text evidence="2">The sequence shown here is derived from an EMBL/GenBank/DDBJ whole genome shotgun (WGS) entry which is preliminary data.</text>
</comment>
<feature type="signal peptide" evidence="1">
    <location>
        <begin position="1"/>
        <end position="19"/>
    </location>
</feature>
<protein>
    <submittedName>
        <fullName evidence="2">DUF2911 domain-containing protein</fullName>
    </submittedName>
</protein>
<feature type="chain" id="PRO_5047070086" evidence="1">
    <location>
        <begin position="20"/>
        <end position="280"/>
    </location>
</feature>
<keyword evidence="1" id="KW-0732">Signal</keyword>
<dbReference type="SUPFAM" id="SSF48452">
    <property type="entry name" value="TPR-like"/>
    <property type="match status" value="1"/>
</dbReference>
<reference evidence="3" key="1">
    <citation type="journal article" date="2019" name="Int. J. Syst. Evol. Microbiol.">
        <title>The Global Catalogue of Microorganisms (GCM) 10K type strain sequencing project: providing services to taxonomists for standard genome sequencing and annotation.</title>
        <authorList>
            <consortium name="The Broad Institute Genomics Platform"/>
            <consortium name="The Broad Institute Genome Sequencing Center for Infectious Disease"/>
            <person name="Wu L."/>
            <person name="Ma J."/>
        </authorList>
    </citation>
    <scope>NUCLEOTIDE SEQUENCE [LARGE SCALE GENOMIC DNA]</scope>
    <source>
        <strain evidence="3">KCTC 42423</strain>
    </source>
</reference>
<dbReference type="InterPro" id="IPR011990">
    <property type="entry name" value="TPR-like_helical_dom_sf"/>
</dbReference>
<dbReference type="RefSeq" id="WP_176030396.1">
    <property type="nucleotide sequence ID" value="NZ_JBHSJV010000001.1"/>
</dbReference>
<keyword evidence="3" id="KW-1185">Reference proteome</keyword>
<organism evidence="2 3">
    <name type="scientific">Aquimarina hainanensis</name>
    <dbReference type="NCBI Taxonomy" id="1578017"/>
    <lineage>
        <taxon>Bacteria</taxon>
        <taxon>Pseudomonadati</taxon>
        <taxon>Bacteroidota</taxon>
        <taxon>Flavobacteriia</taxon>
        <taxon>Flavobacteriales</taxon>
        <taxon>Flavobacteriaceae</taxon>
        <taxon>Aquimarina</taxon>
    </lineage>
</organism>
<dbReference type="Proteomes" id="UP001597459">
    <property type="component" value="Unassembled WGS sequence"/>
</dbReference>
<evidence type="ECO:0000256" key="1">
    <source>
        <dbReference type="SAM" id="SignalP"/>
    </source>
</evidence>
<dbReference type="Gene3D" id="1.25.40.10">
    <property type="entry name" value="Tetratricopeptide repeat domain"/>
    <property type="match status" value="1"/>
</dbReference>
<sequence>MKKIVLFLSTSLFCLGATAQVETPQPSPNSKIEQVVGLTDVTVSYSRPSKKGRTIFGGLVPYDKLWRTGANANTKISFSDDVKIGGKELKKGEYAVFTKPGKENWEVIFYSDASNWGTPRNWDDSKVALKTTVKASALPMSVETFTILFSDFTMDSAKLNFVWDTTEVAFKIEVPSKKKAIASIEKVLAGPSANDYYQAAVFYKNTKDFAKAKQYIDKAVTLRKEPAFWHLRQQSLIYAASGDKAGAIKAAKSSLELAKKAGNDDYVKLNQDSLKEWGAK</sequence>
<evidence type="ECO:0000313" key="2">
    <source>
        <dbReference type="EMBL" id="MFD2592607.1"/>
    </source>
</evidence>
<evidence type="ECO:0000313" key="3">
    <source>
        <dbReference type="Proteomes" id="UP001597459"/>
    </source>
</evidence>
<dbReference type="InterPro" id="IPR021314">
    <property type="entry name" value="DUF2911"/>
</dbReference>
<proteinExistence type="predicted"/>
<name>A0ABW5NAN3_9FLAO</name>
<dbReference type="Pfam" id="PF11138">
    <property type="entry name" value="DUF2911"/>
    <property type="match status" value="1"/>
</dbReference>